<dbReference type="Proteomes" id="UP000295763">
    <property type="component" value="Unassembled WGS sequence"/>
</dbReference>
<gene>
    <name evidence="2" type="ORF">EDC44_10677</name>
</gene>
<accession>A0A4R2TFN8</accession>
<sequence>MNNPSRRSLLKAGGLSALAMGLGIGSVLTKTSPKRTALATGSNDKIPS</sequence>
<dbReference type="InterPro" id="IPR006311">
    <property type="entry name" value="TAT_signal"/>
</dbReference>
<dbReference type="EMBL" id="SLYB01000006">
    <property type="protein sequence ID" value="TCP96018.1"/>
    <property type="molecule type" value="Genomic_DNA"/>
</dbReference>
<protein>
    <submittedName>
        <fullName evidence="2">Secreted protein</fullName>
    </submittedName>
</protein>
<reference evidence="2 3" key="1">
    <citation type="submission" date="2019-03" db="EMBL/GenBank/DDBJ databases">
        <title>Genomic Encyclopedia of Type Strains, Phase IV (KMG-IV): sequencing the most valuable type-strain genomes for metagenomic binning, comparative biology and taxonomic classification.</title>
        <authorList>
            <person name="Goeker M."/>
        </authorList>
    </citation>
    <scope>NUCLEOTIDE SEQUENCE [LARGE SCALE GENOMIC DNA]</scope>
    <source>
        <strain evidence="2 3">DSM 28404</strain>
    </source>
</reference>
<organism evidence="2 3">
    <name type="scientific">Cricetibacter osteomyelitidis</name>
    <dbReference type="NCBI Taxonomy" id="1521931"/>
    <lineage>
        <taxon>Bacteria</taxon>
        <taxon>Pseudomonadati</taxon>
        <taxon>Pseudomonadota</taxon>
        <taxon>Gammaproteobacteria</taxon>
        <taxon>Pasteurellales</taxon>
        <taxon>Pasteurellaceae</taxon>
        <taxon>Cricetibacter</taxon>
    </lineage>
</organism>
<evidence type="ECO:0000256" key="1">
    <source>
        <dbReference type="ARBA" id="ARBA00022729"/>
    </source>
</evidence>
<dbReference type="InterPro" id="IPR019546">
    <property type="entry name" value="TAT_signal_bac_arc"/>
</dbReference>
<dbReference type="AlphaFoldDB" id="A0A4R2TFN8"/>
<comment type="caution">
    <text evidence="2">The sequence shown here is derived from an EMBL/GenBank/DDBJ whole genome shotgun (WGS) entry which is preliminary data.</text>
</comment>
<dbReference type="RefSeq" id="WP_243647903.1">
    <property type="nucleotide sequence ID" value="NZ_SLYB01000006.1"/>
</dbReference>
<proteinExistence type="predicted"/>
<dbReference type="NCBIfam" id="TIGR01409">
    <property type="entry name" value="TAT_signal_seq"/>
    <property type="match status" value="1"/>
</dbReference>
<evidence type="ECO:0000313" key="3">
    <source>
        <dbReference type="Proteomes" id="UP000295763"/>
    </source>
</evidence>
<dbReference type="PROSITE" id="PS51318">
    <property type="entry name" value="TAT"/>
    <property type="match status" value="1"/>
</dbReference>
<name>A0A4R2TFN8_9PAST</name>
<keyword evidence="3" id="KW-1185">Reference proteome</keyword>
<evidence type="ECO:0000313" key="2">
    <source>
        <dbReference type="EMBL" id="TCP96018.1"/>
    </source>
</evidence>
<keyword evidence="1" id="KW-0732">Signal</keyword>